<evidence type="ECO:0008006" key="3">
    <source>
        <dbReference type="Google" id="ProtNLM"/>
    </source>
</evidence>
<dbReference type="AlphaFoldDB" id="W0LF74"/>
<dbReference type="eggNOG" id="ENOG5032N2F">
    <property type="taxonomic scope" value="Bacteria"/>
</dbReference>
<gene>
    <name evidence="1" type="ORF">Z042_15920</name>
</gene>
<dbReference type="RefSeq" id="WP_024913672.1">
    <property type="nucleotide sequence ID" value="NZ_CP007044.2"/>
</dbReference>
<dbReference type="HOGENOM" id="CLU_133709_0_0_6"/>
<proteinExistence type="predicted"/>
<reference evidence="1 2" key="2">
    <citation type="submission" date="2015-03" db="EMBL/GenBank/DDBJ databases">
        <authorList>
            <person name="Chan K.-G."/>
        </authorList>
    </citation>
    <scope>NUCLEOTIDE SEQUENCE [LARGE SCALE GENOMIC DNA]</scope>
    <source>
        <strain evidence="1 2">RB-25</strain>
    </source>
</reference>
<dbReference type="EMBL" id="CP007044">
    <property type="protein sequence ID" value="AHG20922.1"/>
    <property type="molecule type" value="Genomic_DNA"/>
</dbReference>
<reference evidence="1 2" key="1">
    <citation type="submission" date="2014-01" db="EMBL/GenBank/DDBJ databases">
        <title>Isolation of Serratia multitudinisentens RB-25 from Ex-Landfill site.</title>
        <authorList>
            <person name="Robson E.H.J."/>
        </authorList>
    </citation>
    <scope>NUCLEOTIDE SEQUENCE [LARGE SCALE GENOMIC DNA]</scope>
    <source>
        <strain evidence="1 2">RB-25</strain>
    </source>
</reference>
<name>W0LF74_9GAMM</name>
<protein>
    <recommendedName>
        <fullName evidence="3">DUF2620 domain-containing protein</fullName>
    </recommendedName>
</protein>
<accession>W0LF74</accession>
<dbReference type="Pfam" id="PF10941">
    <property type="entry name" value="DUF2620"/>
    <property type="match status" value="1"/>
</dbReference>
<dbReference type="InterPro" id="IPR021238">
    <property type="entry name" value="DUF2620"/>
</dbReference>
<organism evidence="1 2">
    <name type="scientific">Chania multitudinisentens RB-25</name>
    <dbReference type="NCBI Taxonomy" id="1441930"/>
    <lineage>
        <taxon>Bacteria</taxon>
        <taxon>Pseudomonadati</taxon>
        <taxon>Pseudomonadota</taxon>
        <taxon>Gammaproteobacteria</taxon>
        <taxon>Enterobacterales</taxon>
        <taxon>Yersiniaceae</taxon>
        <taxon>Chania</taxon>
    </lineage>
</organism>
<evidence type="ECO:0000313" key="1">
    <source>
        <dbReference type="EMBL" id="AHG20922.1"/>
    </source>
</evidence>
<dbReference type="PATRIC" id="fig|1441930.4.peg.3136"/>
<sequence length="121" mass="12354">MRFVIGGQIEKTKLAETVRRLAGDKATSVEIMGDIEAAMALKTGQADYYLGACNTGGGGALAMAIAIAGADKCITLGMPGKILSDDEISASVQAGKTAFGFTGQDIDAVVPVVIAAIFQRS</sequence>
<evidence type="ECO:0000313" key="2">
    <source>
        <dbReference type="Proteomes" id="UP000019030"/>
    </source>
</evidence>
<keyword evidence="2" id="KW-1185">Reference proteome</keyword>
<dbReference type="OrthoDB" id="5191605at2"/>
<dbReference type="STRING" id="1441930.Z042_15920"/>
<dbReference type="Proteomes" id="UP000019030">
    <property type="component" value="Chromosome"/>
</dbReference>
<dbReference type="KEGG" id="sfo:Z042_15920"/>